<dbReference type="InterPro" id="IPR051807">
    <property type="entry name" value="Sec-metab_biosynth-assoc"/>
</dbReference>
<dbReference type="SUPFAM" id="SSF54909">
    <property type="entry name" value="Dimeric alpha+beta barrel"/>
    <property type="match status" value="1"/>
</dbReference>
<dbReference type="AlphaFoldDB" id="A0A9P1CDB6"/>
<dbReference type="PANTHER" id="PTHR33606">
    <property type="entry name" value="PROTEIN YCII"/>
    <property type="match status" value="1"/>
</dbReference>
<dbReference type="EMBL" id="CAMXCT010001378">
    <property type="protein sequence ID" value="CAI3989514.1"/>
    <property type="molecule type" value="Genomic_DNA"/>
</dbReference>
<reference evidence="4" key="2">
    <citation type="submission" date="2024-04" db="EMBL/GenBank/DDBJ databases">
        <authorList>
            <person name="Chen Y."/>
            <person name="Shah S."/>
            <person name="Dougan E. K."/>
            <person name="Thang M."/>
            <person name="Chan C."/>
        </authorList>
    </citation>
    <scope>NUCLEOTIDE SEQUENCE [LARGE SCALE GENOMIC DNA]</scope>
</reference>
<accession>A0A9P1CDB6</accession>
<proteinExistence type="predicted"/>
<dbReference type="Pfam" id="PF03795">
    <property type="entry name" value="YCII"/>
    <property type="match status" value="1"/>
</dbReference>
<dbReference type="InterPro" id="IPR005545">
    <property type="entry name" value="YCII"/>
</dbReference>
<dbReference type="EMBL" id="CAMXCT030001378">
    <property type="protein sequence ID" value="CAL4776826.1"/>
    <property type="molecule type" value="Genomic_DNA"/>
</dbReference>
<evidence type="ECO:0000313" key="3">
    <source>
        <dbReference type="EMBL" id="CAI3989514.1"/>
    </source>
</evidence>
<feature type="domain" description="YCII-related" evidence="2">
    <location>
        <begin position="37"/>
        <end position="113"/>
    </location>
</feature>
<evidence type="ECO:0000259" key="2">
    <source>
        <dbReference type="Pfam" id="PF03795"/>
    </source>
</evidence>
<feature type="region of interest" description="Disordered" evidence="1">
    <location>
        <begin position="1"/>
        <end position="20"/>
    </location>
</feature>
<protein>
    <submittedName>
        <fullName evidence="5">YCII-related domain-containing protein</fullName>
    </submittedName>
</protein>
<dbReference type="PANTHER" id="PTHR33606:SF3">
    <property type="entry name" value="PROTEIN YCII"/>
    <property type="match status" value="1"/>
</dbReference>
<dbReference type="EMBL" id="CAMXCT020001378">
    <property type="protein sequence ID" value="CAL1142889.1"/>
    <property type="molecule type" value="Genomic_DNA"/>
</dbReference>
<comment type="caution">
    <text evidence="3">The sequence shown here is derived from an EMBL/GenBank/DDBJ whole genome shotgun (WGS) entry which is preliminary data.</text>
</comment>
<evidence type="ECO:0000313" key="4">
    <source>
        <dbReference type="EMBL" id="CAL1142889.1"/>
    </source>
</evidence>
<evidence type="ECO:0000313" key="6">
    <source>
        <dbReference type="Proteomes" id="UP001152797"/>
    </source>
</evidence>
<keyword evidence="6" id="KW-1185">Reference proteome</keyword>
<organism evidence="3">
    <name type="scientific">Cladocopium goreaui</name>
    <dbReference type="NCBI Taxonomy" id="2562237"/>
    <lineage>
        <taxon>Eukaryota</taxon>
        <taxon>Sar</taxon>
        <taxon>Alveolata</taxon>
        <taxon>Dinophyceae</taxon>
        <taxon>Suessiales</taxon>
        <taxon>Symbiodiniaceae</taxon>
        <taxon>Cladocopium</taxon>
    </lineage>
</organism>
<reference evidence="3" key="1">
    <citation type="submission" date="2022-10" db="EMBL/GenBank/DDBJ databases">
        <authorList>
            <person name="Chen Y."/>
            <person name="Dougan E. K."/>
            <person name="Chan C."/>
            <person name="Rhodes N."/>
            <person name="Thang M."/>
        </authorList>
    </citation>
    <scope>NUCLEOTIDE SEQUENCE</scope>
</reference>
<evidence type="ECO:0000256" key="1">
    <source>
        <dbReference type="SAM" id="MobiDB-lite"/>
    </source>
</evidence>
<sequence length="123" mass="13297">MASPEEPAAKRSNSGATATATTTAVPVCKCLLLRYDYVADVLEKRAPHRAGHLAHWKKLADLNQVLLGGAMDPPEGALIVLRGIEREKLDAYVKEDPYVVNGLVPSYDIKDWNVVVGSAMPAE</sequence>
<dbReference type="OrthoDB" id="5519740at2759"/>
<dbReference type="Gene3D" id="3.30.70.1060">
    <property type="entry name" value="Dimeric alpha+beta barrel"/>
    <property type="match status" value="1"/>
</dbReference>
<dbReference type="Proteomes" id="UP001152797">
    <property type="component" value="Unassembled WGS sequence"/>
</dbReference>
<evidence type="ECO:0000313" key="5">
    <source>
        <dbReference type="EMBL" id="CAL4776826.1"/>
    </source>
</evidence>
<dbReference type="InterPro" id="IPR011008">
    <property type="entry name" value="Dimeric_a/b-barrel"/>
</dbReference>
<gene>
    <name evidence="3" type="ORF">C1SCF055_LOCUS16584</name>
</gene>
<name>A0A9P1CDB6_9DINO</name>